<keyword evidence="1" id="KW-1133">Transmembrane helix</keyword>
<gene>
    <name evidence="2" type="ORF">ACD_2C00192G0003</name>
</gene>
<reference evidence="2" key="1">
    <citation type="journal article" date="2012" name="Science">
        <title>Fermentation, hydrogen, and sulfur metabolism in multiple uncultivated bacterial phyla.</title>
        <authorList>
            <person name="Wrighton K.C."/>
            <person name="Thomas B.C."/>
            <person name="Sharon I."/>
            <person name="Miller C.S."/>
            <person name="Castelle C.J."/>
            <person name="VerBerkmoes N.C."/>
            <person name="Wilkins M.J."/>
            <person name="Hettich R.L."/>
            <person name="Lipton M.S."/>
            <person name="Williams K.H."/>
            <person name="Long P.E."/>
            <person name="Banfield J.F."/>
        </authorList>
    </citation>
    <scope>NUCLEOTIDE SEQUENCE [LARGE SCALE GENOMIC DNA]</scope>
</reference>
<protein>
    <submittedName>
        <fullName evidence="2">Uncharacterized protein</fullName>
    </submittedName>
</protein>
<proteinExistence type="predicted"/>
<name>K2G266_9BACT</name>
<accession>K2G266</accession>
<comment type="caution">
    <text evidence="2">The sequence shown here is derived from an EMBL/GenBank/DDBJ whole genome shotgun (WGS) entry which is preliminary data.</text>
</comment>
<keyword evidence="1" id="KW-0812">Transmembrane</keyword>
<feature type="transmembrane region" description="Helical" evidence="1">
    <location>
        <begin position="38"/>
        <end position="61"/>
    </location>
</feature>
<keyword evidence="1" id="KW-0472">Membrane</keyword>
<dbReference type="AlphaFoldDB" id="K2G266"/>
<organism evidence="2">
    <name type="scientific">uncultured bacterium</name>
    <name type="common">gcode 4</name>
    <dbReference type="NCBI Taxonomy" id="1234023"/>
    <lineage>
        <taxon>Bacteria</taxon>
        <taxon>environmental samples</taxon>
    </lineage>
</organism>
<evidence type="ECO:0000256" key="1">
    <source>
        <dbReference type="SAM" id="Phobius"/>
    </source>
</evidence>
<dbReference type="EMBL" id="AMFJ01000192">
    <property type="protein sequence ID" value="EKE29308.1"/>
    <property type="molecule type" value="Genomic_DNA"/>
</dbReference>
<sequence>MKTPDKEELEEDILQIEEIEQSRLMEGLNSKVNISKVMFAYLILILVVFAGIWYYIGYWFLDKI</sequence>
<evidence type="ECO:0000313" key="2">
    <source>
        <dbReference type="EMBL" id="EKE29308.1"/>
    </source>
</evidence>